<dbReference type="GO" id="GO:0000160">
    <property type="term" value="P:phosphorelay signal transduction system"/>
    <property type="evidence" value="ECO:0007669"/>
    <property type="project" value="InterPro"/>
</dbReference>
<sequence length="101" mass="10941">MAYEGGSLDANLAAAAGHDPELVRELRAAFIESAERQIDLLGRSRCDGNWQVAAMRLKGLAASFHADSLLELAEEALETVPGDPAVMRRLHQMLTDLTLNP</sequence>
<dbReference type="RefSeq" id="WP_183613403.1">
    <property type="nucleotide sequence ID" value="NZ_JACICY010000005.1"/>
</dbReference>
<reference evidence="1 2" key="1">
    <citation type="submission" date="2020-08" db="EMBL/GenBank/DDBJ databases">
        <title>Genomic Encyclopedia of Type Strains, Phase IV (KMG-IV): sequencing the most valuable type-strain genomes for metagenomic binning, comparative biology and taxonomic classification.</title>
        <authorList>
            <person name="Goeker M."/>
        </authorList>
    </citation>
    <scope>NUCLEOTIDE SEQUENCE [LARGE SCALE GENOMIC DNA]</scope>
    <source>
        <strain evidence="1 2">DSM 14552</strain>
    </source>
</reference>
<dbReference type="Proteomes" id="UP000562395">
    <property type="component" value="Unassembled WGS sequence"/>
</dbReference>
<accession>A0A7W6EW71</accession>
<dbReference type="SUPFAM" id="SSF47226">
    <property type="entry name" value="Histidine-containing phosphotransfer domain, HPT domain"/>
    <property type="match status" value="1"/>
</dbReference>
<dbReference type="AlphaFoldDB" id="A0A7W6EW71"/>
<organism evidence="1 2">
    <name type="scientific">Novosphingobium hassiacum</name>
    <dbReference type="NCBI Taxonomy" id="173676"/>
    <lineage>
        <taxon>Bacteria</taxon>
        <taxon>Pseudomonadati</taxon>
        <taxon>Pseudomonadota</taxon>
        <taxon>Alphaproteobacteria</taxon>
        <taxon>Sphingomonadales</taxon>
        <taxon>Sphingomonadaceae</taxon>
        <taxon>Novosphingobium</taxon>
    </lineage>
</organism>
<evidence type="ECO:0000313" key="1">
    <source>
        <dbReference type="EMBL" id="MBB3861092.1"/>
    </source>
</evidence>
<dbReference type="EMBL" id="JACICY010000005">
    <property type="protein sequence ID" value="MBB3861092.1"/>
    <property type="molecule type" value="Genomic_DNA"/>
</dbReference>
<protein>
    <submittedName>
        <fullName evidence="1">HPt (Histidine-containing phosphotransfer) domain-containing protein</fullName>
    </submittedName>
</protein>
<dbReference type="Gene3D" id="1.20.120.160">
    <property type="entry name" value="HPT domain"/>
    <property type="match status" value="1"/>
</dbReference>
<evidence type="ECO:0000313" key="2">
    <source>
        <dbReference type="Proteomes" id="UP000562395"/>
    </source>
</evidence>
<dbReference type="InterPro" id="IPR036641">
    <property type="entry name" value="HPT_dom_sf"/>
</dbReference>
<comment type="caution">
    <text evidence="1">The sequence shown here is derived from an EMBL/GenBank/DDBJ whole genome shotgun (WGS) entry which is preliminary data.</text>
</comment>
<keyword evidence="2" id="KW-1185">Reference proteome</keyword>
<gene>
    <name evidence="1" type="ORF">GGQ88_002364</name>
</gene>
<proteinExistence type="predicted"/>
<name>A0A7W6EW71_9SPHN</name>